<feature type="region of interest" description="Disordered" evidence="9">
    <location>
        <begin position="129"/>
        <end position="190"/>
    </location>
</feature>
<dbReference type="GO" id="GO:0006357">
    <property type="term" value="P:regulation of transcription by RNA polymerase II"/>
    <property type="evidence" value="ECO:0007669"/>
    <property type="project" value="TreeGrafter"/>
</dbReference>
<evidence type="ECO:0000259" key="10">
    <source>
        <dbReference type="PROSITE" id="PS00028"/>
    </source>
</evidence>
<dbReference type="InterPro" id="IPR011333">
    <property type="entry name" value="SKP1/BTB/POZ_sf"/>
</dbReference>
<evidence type="ECO:0000313" key="12">
    <source>
        <dbReference type="Proteomes" id="UP000051574"/>
    </source>
</evidence>
<organism evidence="11 12">
    <name type="scientific">Oryctes borbonicus</name>
    <dbReference type="NCBI Taxonomy" id="1629725"/>
    <lineage>
        <taxon>Eukaryota</taxon>
        <taxon>Metazoa</taxon>
        <taxon>Ecdysozoa</taxon>
        <taxon>Arthropoda</taxon>
        <taxon>Hexapoda</taxon>
        <taxon>Insecta</taxon>
        <taxon>Pterygota</taxon>
        <taxon>Neoptera</taxon>
        <taxon>Endopterygota</taxon>
        <taxon>Coleoptera</taxon>
        <taxon>Polyphaga</taxon>
        <taxon>Scarabaeiformia</taxon>
        <taxon>Scarabaeidae</taxon>
        <taxon>Dynastinae</taxon>
        <taxon>Oryctes</taxon>
    </lineage>
</organism>
<evidence type="ECO:0000256" key="4">
    <source>
        <dbReference type="ARBA" id="ARBA00022902"/>
    </source>
</evidence>
<dbReference type="PROSITE" id="PS00028">
    <property type="entry name" value="ZINC_FINGER_C2H2_1"/>
    <property type="match status" value="2"/>
</dbReference>
<dbReference type="SUPFAM" id="SSF57667">
    <property type="entry name" value="beta-beta-alpha zinc fingers"/>
    <property type="match status" value="1"/>
</dbReference>
<dbReference type="GO" id="GO:0048813">
    <property type="term" value="P:dendrite morphogenesis"/>
    <property type="evidence" value="ECO:0007669"/>
    <property type="project" value="UniProtKB-ARBA"/>
</dbReference>
<dbReference type="GO" id="GO:0007526">
    <property type="term" value="P:larval somatic muscle development"/>
    <property type="evidence" value="ECO:0007669"/>
    <property type="project" value="UniProtKB-ARBA"/>
</dbReference>
<dbReference type="GO" id="GO:0045476">
    <property type="term" value="P:nurse cell apoptotic process"/>
    <property type="evidence" value="ECO:0007669"/>
    <property type="project" value="UniProtKB-ARBA"/>
</dbReference>
<evidence type="ECO:0000256" key="7">
    <source>
        <dbReference type="ARBA" id="ARBA00023242"/>
    </source>
</evidence>
<proteinExistence type="predicted"/>
<dbReference type="InterPro" id="IPR000210">
    <property type="entry name" value="BTB/POZ_dom"/>
</dbReference>
<evidence type="ECO:0000256" key="6">
    <source>
        <dbReference type="ARBA" id="ARBA00023163"/>
    </source>
</evidence>
<feature type="domain" description="C2H2-type" evidence="10">
    <location>
        <begin position="222"/>
        <end position="244"/>
    </location>
</feature>
<dbReference type="Proteomes" id="UP000051574">
    <property type="component" value="Unassembled WGS sequence"/>
</dbReference>
<dbReference type="GO" id="GO:0035167">
    <property type="term" value="P:larval lymph gland hemopoiesis"/>
    <property type="evidence" value="ECO:0007669"/>
    <property type="project" value="UniProtKB-ARBA"/>
</dbReference>
<dbReference type="PANTHER" id="PTHR23110:SF111">
    <property type="entry name" value="LONGITUDINALS LACKING PROTEIN, ISOFORMS F_I_K_T"/>
    <property type="match status" value="1"/>
</dbReference>
<dbReference type="Gene3D" id="3.30.710.10">
    <property type="entry name" value="Potassium Channel Kv1.1, Chain A"/>
    <property type="match status" value="1"/>
</dbReference>
<dbReference type="OrthoDB" id="10261408at2759"/>
<keyword evidence="5" id="KW-0805">Transcription regulation</keyword>
<evidence type="ECO:0000256" key="9">
    <source>
        <dbReference type="SAM" id="MobiDB-lite"/>
    </source>
</evidence>
<dbReference type="SMART" id="SM00355">
    <property type="entry name" value="ZnF_C2H2"/>
    <property type="match status" value="2"/>
</dbReference>
<dbReference type="EMBL" id="LJIG01000014">
    <property type="protein sequence ID" value="KRT86926.1"/>
    <property type="molecule type" value="Genomic_DNA"/>
</dbReference>
<evidence type="ECO:0000256" key="1">
    <source>
        <dbReference type="ARBA" id="ARBA00004123"/>
    </source>
</evidence>
<evidence type="ECO:0000313" key="11">
    <source>
        <dbReference type="EMBL" id="KRT86926.1"/>
    </source>
</evidence>
<dbReference type="CDD" id="cd18315">
    <property type="entry name" value="BTB_POZ_BAB-like"/>
    <property type="match status" value="1"/>
</dbReference>
<feature type="domain" description="C2H2-type" evidence="10">
    <location>
        <begin position="250"/>
        <end position="271"/>
    </location>
</feature>
<dbReference type="InterPro" id="IPR013087">
    <property type="entry name" value="Znf_C2H2_type"/>
</dbReference>
<dbReference type="GO" id="GO:0008406">
    <property type="term" value="P:gonad development"/>
    <property type="evidence" value="ECO:0007669"/>
    <property type="project" value="UniProtKB-ARBA"/>
</dbReference>
<keyword evidence="7" id="KW-0539">Nucleus</keyword>
<comment type="caution">
    <text evidence="11">The sequence shown here is derived from an EMBL/GenBank/DDBJ whole genome shotgun (WGS) entry which is preliminary data.</text>
</comment>
<sequence>MSIDEKYALNWNSHADHLKLAFTQILEANDFVDVTLSCEGKKVKAHRVILSACSAYFYDILKDNPCTHPIVALRDIKYSNMNYLLKFMYCGEVQVPTEHFSSFLQTAELLQISGLSGYKSATKTESKLNHESATLVSEKNKSIPLKPSDSTNKRKNLDENDHVQEKRRKDNSEPDENISGSEPKDDTEIKNIVKPISVESIPNIQKLLNDNTYLSKDTNPECECPVCAEKFSAMYLLKQHMSFHIGETKCQICAKVLSRIDLLKKHLSLVHKIQLNTPKKVER</sequence>
<dbReference type="SUPFAM" id="SSF54695">
    <property type="entry name" value="POZ domain"/>
    <property type="match status" value="1"/>
</dbReference>
<gene>
    <name evidence="11" type="ORF">AMK59_2651</name>
</gene>
<reference evidence="11 12" key="1">
    <citation type="submission" date="2015-09" db="EMBL/GenBank/DDBJ databases">
        <title>Draft genome of the scarab beetle Oryctes borbonicus.</title>
        <authorList>
            <person name="Meyer J.M."/>
            <person name="Markov G.V."/>
            <person name="Baskaran P."/>
            <person name="Herrmann M."/>
            <person name="Sommer R.J."/>
            <person name="Roedelsperger C."/>
        </authorList>
    </citation>
    <scope>NUCLEOTIDE SEQUENCE [LARGE SCALE GENOMIC DNA]</scope>
    <source>
        <strain evidence="11">OB123</strain>
        <tissue evidence="11">Whole animal</tissue>
    </source>
</reference>
<keyword evidence="2" id="KW-0217">Developmental protein</keyword>
<dbReference type="GO" id="GO:0045467">
    <property type="term" value="P:R7 cell development"/>
    <property type="evidence" value="ECO:0007669"/>
    <property type="project" value="UniProtKB-ARBA"/>
</dbReference>
<comment type="function">
    <text evidence="8">Putative transcription factor required for axon growth and guidance in the central and peripheral nervous systems. Repels CNS axons away from the midline by promoting the expression of the midline repellent sli and its receptor robo.</text>
</comment>
<evidence type="ECO:0000256" key="2">
    <source>
        <dbReference type="ARBA" id="ARBA00022473"/>
    </source>
</evidence>
<dbReference type="Gene3D" id="3.30.160.60">
    <property type="entry name" value="Classic Zinc Finger"/>
    <property type="match status" value="1"/>
</dbReference>
<keyword evidence="3" id="KW-0221">Differentiation</keyword>
<accession>A0A0T6BI53</accession>
<dbReference type="InterPro" id="IPR036236">
    <property type="entry name" value="Znf_C2H2_sf"/>
</dbReference>
<dbReference type="SMART" id="SM00225">
    <property type="entry name" value="BTB"/>
    <property type="match status" value="1"/>
</dbReference>
<dbReference type="InterPro" id="IPR051095">
    <property type="entry name" value="Dros_DevTransReg"/>
</dbReference>
<keyword evidence="6" id="KW-0804">Transcription</keyword>
<dbReference type="Pfam" id="PF00651">
    <property type="entry name" value="BTB"/>
    <property type="match status" value="1"/>
</dbReference>
<evidence type="ECO:0000256" key="8">
    <source>
        <dbReference type="ARBA" id="ARBA00037382"/>
    </source>
</evidence>
<dbReference type="GO" id="GO:0007464">
    <property type="term" value="P:R3/R4 cell fate commitment"/>
    <property type="evidence" value="ECO:0007669"/>
    <property type="project" value="UniProtKB-ARBA"/>
</dbReference>
<evidence type="ECO:0000256" key="3">
    <source>
        <dbReference type="ARBA" id="ARBA00022782"/>
    </source>
</evidence>
<feature type="compositionally biased region" description="Basic and acidic residues" evidence="9">
    <location>
        <begin position="151"/>
        <end position="172"/>
    </location>
</feature>
<keyword evidence="12" id="KW-1185">Reference proteome</keyword>
<dbReference type="GO" id="GO:0016199">
    <property type="term" value="P:axon midline choice point recognition"/>
    <property type="evidence" value="ECO:0007669"/>
    <property type="project" value="UniProtKB-ARBA"/>
</dbReference>
<name>A0A0T6BI53_9SCAR</name>
<dbReference type="GO" id="GO:0005634">
    <property type="term" value="C:nucleus"/>
    <property type="evidence" value="ECO:0007669"/>
    <property type="project" value="UniProtKB-SubCell"/>
</dbReference>
<comment type="subcellular location">
    <subcellularLocation>
        <location evidence="1">Nucleus</location>
    </subcellularLocation>
</comment>
<dbReference type="PANTHER" id="PTHR23110">
    <property type="entry name" value="BTB DOMAIN TRANSCRIPTION FACTOR"/>
    <property type="match status" value="1"/>
</dbReference>
<dbReference type="AlphaFoldDB" id="A0A0T6BI53"/>
<protein>
    <submittedName>
        <fullName evidence="11">BTB domain-containing protein</fullName>
    </submittedName>
</protein>
<keyword evidence="4" id="KW-0524">Neurogenesis</keyword>
<evidence type="ECO:0000256" key="5">
    <source>
        <dbReference type="ARBA" id="ARBA00023015"/>
    </source>
</evidence>